<feature type="transmembrane region" description="Helical" evidence="1">
    <location>
        <begin position="184"/>
        <end position="206"/>
    </location>
</feature>
<dbReference type="PANTHER" id="PTHR43592:SF15">
    <property type="entry name" value="CAAX AMINO TERMINAL PROTEASE FAMILY PROTEIN"/>
    <property type="match status" value="1"/>
</dbReference>
<feature type="transmembrane region" description="Helical" evidence="1">
    <location>
        <begin position="7"/>
        <end position="27"/>
    </location>
</feature>
<proteinExistence type="predicted"/>
<reference evidence="3 4" key="1">
    <citation type="submission" date="2023-11" db="EMBL/GenBank/DDBJ databases">
        <title>Plant-associative lifestyle of Vibrio porteresiae and its evolutionary dynamics.</title>
        <authorList>
            <person name="Rameshkumar N."/>
            <person name="Kirti K."/>
        </authorList>
    </citation>
    <scope>NUCLEOTIDE SEQUENCE [LARGE SCALE GENOMIC DNA]</scope>
    <source>
        <strain evidence="3 4">MSSRF60</strain>
    </source>
</reference>
<dbReference type="Proteomes" id="UP001272325">
    <property type="component" value="Unassembled WGS sequence"/>
</dbReference>
<evidence type="ECO:0000259" key="2">
    <source>
        <dbReference type="Pfam" id="PF02517"/>
    </source>
</evidence>
<dbReference type="EMBL" id="JAWRCN010000001">
    <property type="protein sequence ID" value="MDW6016550.1"/>
    <property type="molecule type" value="Genomic_DNA"/>
</dbReference>
<feature type="transmembrane region" description="Helical" evidence="1">
    <location>
        <begin position="158"/>
        <end position="178"/>
    </location>
</feature>
<gene>
    <name evidence="3" type="ORF">SBW85_02045</name>
</gene>
<keyword evidence="1" id="KW-1133">Transmembrane helix</keyword>
<dbReference type="GO" id="GO:0016787">
    <property type="term" value="F:hydrolase activity"/>
    <property type="evidence" value="ECO:0007669"/>
    <property type="project" value="UniProtKB-KW"/>
</dbReference>
<dbReference type="Pfam" id="PF02517">
    <property type="entry name" value="Rce1-like"/>
    <property type="match status" value="1"/>
</dbReference>
<dbReference type="InterPro" id="IPR003675">
    <property type="entry name" value="Rce1/LyrA-like_dom"/>
</dbReference>
<keyword evidence="1" id="KW-0472">Membrane</keyword>
<feature type="transmembrane region" description="Helical" evidence="1">
    <location>
        <begin position="125"/>
        <end position="146"/>
    </location>
</feature>
<keyword evidence="4" id="KW-1185">Reference proteome</keyword>
<sequence length="265" mass="29892">MFKIAIFIIYIAVSASPLAGHLFFSIYDSSEILGQYDFNVLSLYWQITVELSRVALAIILFGALLNDDNPAVPSLKMLITLVTLFFALSIAVSYFSIALGYTLDPNYILKKINNFEPMFENNGGLINWLSVLKAAFLFCVLLPTLEEVIFRGYLLKQFLTKFGLIISIFISSLCFALLHQDILHVFVMSCVLGWVFYKFGLGVSIVTHCIHNLTLLVVNVLYFEIEGNYALPSMDTSPYLPSIPQAIAILFLVIFSKYIYRSVIK</sequence>
<keyword evidence="3" id="KW-0378">Hydrolase</keyword>
<feature type="domain" description="CAAX prenyl protease 2/Lysostaphin resistance protein A-like" evidence="2">
    <location>
        <begin position="132"/>
        <end position="213"/>
    </location>
</feature>
<organism evidence="3 4">
    <name type="scientific">Vibrio plantisponsor</name>
    <dbReference type="NCBI Taxonomy" id="664643"/>
    <lineage>
        <taxon>Bacteria</taxon>
        <taxon>Pseudomonadati</taxon>
        <taxon>Pseudomonadota</taxon>
        <taxon>Gammaproteobacteria</taxon>
        <taxon>Vibrionales</taxon>
        <taxon>Vibrionaceae</taxon>
        <taxon>Vibrio</taxon>
    </lineage>
</organism>
<dbReference type="RefSeq" id="WP_171137568.1">
    <property type="nucleotide sequence ID" value="NZ_AP024893.1"/>
</dbReference>
<feature type="transmembrane region" description="Helical" evidence="1">
    <location>
        <begin position="77"/>
        <end position="101"/>
    </location>
</feature>
<evidence type="ECO:0000256" key="1">
    <source>
        <dbReference type="SAM" id="Phobius"/>
    </source>
</evidence>
<protein>
    <submittedName>
        <fullName evidence="3">CPBP family intramembrane glutamic endopeptidase</fullName>
        <ecNumber evidence="3">3.4.-.-</ecNumber>
    </submittedName>
</protein>
<dbReference type="PANTHER" id="PTHR43592">
    <property type="entry name" value="CAAX AMINO TERMINAL PROTEASE"/>
    <property type="match status" value="1"/>
</dbReference>
<name>A0ABU4IDC6_9VIBR</name>
<feature type="transmembrane region" description="Helical" evidence="1">
    <location>
        <begin position="213"/>
        <end position="231"/>
    </location>
</feature>
<comment type="caution">
    <text evidence="3">The sequence shown here is derived from an EMBL/GenBank/DDBJ whole genome shotgun (WGS) entry which is preliminary data.</text>
</comment>
<feature type="transmembrane region" description="Helical" evidence="1">
    <location>
        <begin position="43"/>
        <end position="65"/>
    </location>
</feature>
<dbReference type="EC" id="3.4.-.-" evidence="3"/>
<evidence type="ECO:0000313" key="3">
    <source>
        <dbReference type="EMBL" id="MDW6016550.1"/>
    </source>
</evidence>
<keyword evidence="1" id="KW-0812">Transmembrane</keyword>
<accession>A0ABU4IDC6</accession>
<feature type="transmembrane region" description="Helical" evidence="1">
    <location>
        <begin position="243"/>
        <end position="260"/>
    </location>
</feature>
<evidence type="ECO:0000313" key="4">
    <source>
        <dbReference type="Proteomes" id="UP001272325"/>
    </source>
</evidence>